<reference evidence="3 4" key="1">
    <citation type="submission" date="2024-11" db="EMBL/GenBank/DDBJ databases">
        <title>A near-complete genome assembly of Cinchona calisaya.</title>
        <authorList>
            <person name="Lian D.C."/>
            <person name="Zhao X.W."/>
            <person name="Wei L."/>
        </authorList>
    </citation>
    <scope>NUCLEOTIDE SEQUENCE [LARGE SCALE GENOMIC DNA]</scope>
    <source>
        <tissue evidence="3">Nenye</tissue>
    </source>
</reference>
<evidence type="ECO:0000259" key="2">
    <source>
        <dbReference type="Pfam" id="PF13963"/>
    </source>
</evidence>
<protein>
    <recommendedName>
        <fullName evidence="2">Transposase-associated domain-containing protein</fullName>
    </recommendedName>
</protein>
<dbReference type="AlphaFoldDB" id="A0ABD3ABK9"/>
<feature type="compositionally biased region" description="Basic and acidic residues" evidence="1">
    <location>
        <begin position="397"/>
        <end position="407"/>
    </location>
</feature>
<dbReference type="Pfam" id="PF13963">
    <property type="entry name" value="Transpos_assoc"/>
    <property type="match status" value="1"/>
</dbReference>
<proteinExistence type="predicted"/>
<feature type="domain" description="Transposase-associated" evidence="2">
    <location>
        <begin position="4"/>
        <end position="78"/>
    </location>
</feature>
<dbReference type="InterPro" id="IPR029480">
    <property type="entry name" value="Transpos_assoc"/>
</dbReference>
<dbReference type="PANTHER" id="PTHR48451:SF1">
    <property type="entry name" value="DUF4218 DOMAIN-CONTAINING PROTEIN"/>
    <property type="match status" value="1"/>
</dbReference>
<evidence type="ECO:0000256" key="1">
    <source>
        <dbReference type="SAM" id="MobiDB-lite"/>
    </source>
</evidence>
<feature type="compositionally biased region" description="Acidic residues" evidence="1">
    <location>
        <begin position="318"/>
        <end position="340"/>
    </location>
</feature>
<feature type="region of interest" description="Disordered" evidence="1">
    <location>
        <begin position="303"/>
        <end position="421"/>
    </location>
</feature>
<organism evidence="3 4">
    <name type="scientific">Cinchona calisaya</name>
    <dbReference type="NCBI Taxonomy" id="153742"/>
    <lineage>
        <taxon>Eukaryota</taxon>
        <taxon>Viridiplantae</taxon>
        <taxon>Streptophyta</taxon>
        <taxon>Embryophyta</taxon>
        <taxon>Tracheophyta</taxon>
        <taxon>Spermatophyta</taxon>
        <taxon>Magnoliopsida</taxon>
        <taxon>eudicotyledons</taxon>
        <taxon>Gunneridae</taxon>
        <taxon>Pentapetalae</taxon>
        <taxon>asterids</taxon>
        <taxon>lamiids</taxon>
        <taxon>Gentianales</taxon>
        <taxon>Rubiaceae</taxon>
        <taxon>Cinchonoideae</taxon>
        <taxon>Cinchoneae</taxon>
        <taxon>Cinchona</taxon>
    </lineage>
</organism>
<dbReference type="EMBL" id="JBJUIK010000004">
    <property type="protein sequence ID" value="KAL3529161.1"/>
    <property type="molecule type" value="Genomic_DNA"/>
</dbReference>
<name>A0ABD3ABK9_9GENT</name>
<dbReference type="PANTHER" id="PTHR48451">
    <property type="entry name" value="DUF4218 DOMAIN-CONTAINING PROTEIN"/>
    <property type="match status" value="1"/>
</dbReference>
<accession>A0ABD3ABK9</accession>
<gene>
    <name evidence="3" type="ORF">ACH5RR_008483</name>
</gene>
<comment type="caution">
    <text evidence="3">The sequence shown here is derived from an EMBL/GenBank/DDBJ whole genome shotgun (WGS) entry which is preliminary data.</text>
</comment>
<sequence length="632" mass="73250">MEDRSWIFTEDRVNNPYFKKCLDDFLDFAYKSKAEGSRIFCPCKRCRNLERKKKAVVFQHVMIKGLLTSYTNWIYHGETPWECGQQNTSNIICEMDEEDDMQGLRHDAFGNINFTSAIHVIEEDFDFGLELENDVACGEETTNFFKLLKHAEEELYKGCEGSSREIGRALGKENIIFSDNVSWVQAHRYVLGNLEVVDPFRREHKRLSEVEKPRMSNYERERIHNETFHKWFKKHVEKLETSSNDIVYHKEISYLAAGPDKWVRKIDIYSDIQNEDGLSKHCNNDYSDDGIFTWVREDDDYSSSEDDLGYDNKNGDTSGDDDDFFDEFQQGDEDDIDMDDSNSISQSHQSYFSAKSHHLKSKPNQIPFSDHSEQLHSEPGTDASSDSEATKGVFDGPMKDDSSREDGANSGRGQAKHSNTWGTRTKLQLDWNESHQVIGPNVEVFATQLGIPVKDGNKLPLTCSDWRAILEGIKERFWEDIKLRAKTGMEPSELDVFIHSRQEKNGKQVDEFTSQKLDFNHTSMAQKQAFDDTMNEKIEAMHIQMSVEMDAKLCRFKDDMISHFEERIRNFAPLQREMAAPQQSLLRGSFEVGDGIKNQVEENDDEVNQSEKSYSRRVIHILRKQRTKRAHK</sequence>
<evidence type="ECO:0000313" key="4">
    <source>
        <dbReference type="Proteomes" id="UP001630127"/>
    </source>
</evidence>
<keyword evidence="4" id="KW-1185">Reference proteome</keyword>
<evidence type="ECO:0000313" key="3">
    <source>
        <dbReference type="EMBL" id="KAL3529161.1"/>
    </source>
</evidence>
<dbReference type="Proteomes" id="UP001630127">
    <property type="component" value="Unassembled WGS sequence"/>
</dbReference>